<dbReference type="PANTHER" id="PTHR43261:SF6">
    <property type="entry name" value="ELONGATION FACTOR G-LIKE PROTEIN"/>
    <property type="match status" value="1"/>
</dbReference>
<dbReference type="SMART" id="SM00838">
    <property type="entry name" value="EFG_C"/>
    <property type="match status" value="1"/>
</dbReference>
<dbReference type="Pfam" id="PF03764">
    <property type="entry name" value="EFG_IV"/>
    <property type="match status" value="1"/>
</dbReference>
<dbReference type="SUPFAM" id="SSF54211">
    <property type="entry name" value="Ribosomal protein S5 domain 2-like"/>
    <property type="match status" value="1"/>
</dbReference>
<proteinExistence type="predicted"/>
<gene>
    <name evidence="5" type="ORF">SHKM778_63160</name>
</gene>
<dbReference type="InterPro" id="IPR035647">
    <property type="entry name" value="EFG_III/V"/>
</dbReference>
<dbReference type="InterPro" id="IPR035649">
    <property type="entry name" value="EFG_V"/>
</dbReference>
<dbReference type="GO" id="GO:0005525">
    <property type="term" value="F:GTP binding"/>
    <property type="evidence" value="ECO:0007669"/>
    <property type="project" value="UniProtKB-KW"/>
</dbReference>
<dbReference type="InterPro" id="IPR020568">
    <property type="entry name" value="Ribosomal_Su5_D2-typ_SF"/>
</dbReference>
<protein>
    <recommendedName>
        <fullName evidence="4">Elongation factor EFG domain-containing protein</fullName>
    </recommendedName>
</protein>
<reference evidence="5" key="1">
    <citation type="submission" date="2024-06" db="EMBL/GenBank/DDBJ databases">
        <authorList>
            <consortium name="consrtm"/>
            <person name="Uemura M."/>
            <person name="Terahara T."/>
        </authorList>
    </citation>
    <scope>NUCLEOTIDE SEQUENCE</scope>
    <source>
        <strain evidence="5">KM77-8</strain>
    </source>
</reference>
<feature type="compositionally biased region" description="Basic residues" evidence="3">
    <location>
        <begin position="116"/>
        <end position="138"/>
    </location>
</feature>
<evidence type="ECO:0000313" key="5">
    <source>
        <dbReference type="EMBL" id="BFO19928.1"/>
    </source>
</evidence>
<dbReference type="InterPro" id="IPR000640">
    <property type="entry name" value="EFG_V-like"/>
</dbReference>
<dbReference type="Pfam" id="PF00679">
    <property type="entry name" value="EFG_C"/>
    <property type="match status" value="1"/>
</dbReference>
<dbReference type="PANTHER" id="PTHR43261">
    <property type="entry name" value="TRANSLATION ELONGATION FACTOR G-RELATED"/>
    <property type="match status" value="1"/>
</dbReference>
<accession>A0AAT9HRG9</accession>
<keyword evidence="1" id="KW-0547">Nucleotide-binding</keyword>
<sequence>MTLLDGKAHSVDSSDAAFQTAGALALREAASDATIHLLEPVAEVSVLVGDDYVGPVMSDLSSRRGRVLGTEQSPGGRTLIKAEVPEIEIGRYAIDLRSSLTAPPASAATTHGTNPCRRKWRTGSGKRRAPPRDRRRQARCAPAHAPSPGRLRNASLRSDGRLRQSAHSGQLRRIR</sequence>
<dbReference type="AlphaFoldDB" id="A0AAT9HRG9"/>
<dbReference type="EMBL" id="AP035768">
    <property type="protein sequence ID" value="BFO19928.1"/>
    <property type="molecule type" value="Genomic_DNA"/>
</dbReference>
<evidence type="ECO:0000256" key="2">
    <source>
        <dbReference type="ARBA" id="ARBA00023134"/>
    </source>
</evidence>
<dbReference type="Gene3D" id="3.30.230.10">
    <property type="match status" value="1"/>
</dbReference>
<evidence type="ECO:0000259" key="4">
    <source>
        <dbReference type="SMART" id="SM00838"/>
    </source>
</evidence>
<keyword evidence="2" id="KW-0342">GTP-binding</keyword>
<dbReference type="SUPFAM" id="SSF54980">
    <property type="entry name" value="EF-G C-terminal domain-like"/>
    <property type="match status" value="1"/>
</dbReference>
<evidence type="ECO:0000256" key="3">
    <source>
        <dbReference type="SAM" id="MobiDB-lite"/>
    </source>
</evidence>
<dbReference type="InterPro" id="IPR014721">
    <property type="entry name" value="Ribsml_uS5_D2-typ_fold_subgr"/>
</dbReference>
<dbReference type="Gene3D" id="3.30.70.240">
    <property type="match status" value="1"/>
</dbReference>
<dbReference type="InterPro" id="IPR005517">
    <property type="entry name" value="Transl_elong_EFG/EF2_IV"/>
</dbReference>
<dbReference type="GO" id="GO:0032790">
    <property type="term" value="P:ribosome disassembly"/>
    <property type="evidence" value="ECO:0007669"/>
    <property type="project" value="TreeGrafter"/>
</dbReference>
<reference evidence="5" key="2">
    <citation type="submission" date="2024-07" db="EMBL/GenBank/DDBJ databases">
        <title>Streptomyces haneummycinica sp. nov., a new antibiotic-producing actinobacterium isolated from marine sediment.</title>
        <authorList>
            <person name="Uemura M."/>
            <person name="Hamada M."/>
            <person name="Hirano S."/>
            <person name="Kobayashi K."/>
            <person name="Ohshiro T."/>
            <person name="Kobayashi T."/>
            <person name="Terahara T."/>
        </authorList>
    </citation>
    <scope>NUCLEOTIDE SEQUENCE</scope>
    <source>
        <strain evidence="5">KM77-8</strain>
    </source>
</reference>
<organism evidence="5">
    <name type="scientific">Streptomyces haneummycinicus</name>
    <dbReference type="NCBI Taxonomy" id="3074435"/>
    <lineage>
        <taxon>Bacteria</taxon>
        <taxon>Bacillati</taxon>
        <taxon>Actinomycetota</taxon>
        <taxon>Actinomycetes</taxon>
        <taxon>Kitasatosporales</taxon>
        <taxon>Streptomycetaceae</taxon>
        <taxon>Streptomyces</taxon>
    </lineage>
</organism>
<feature type="domain" description="Elongation factor EFG" evidence="4">
    <location>
        <begin position="36"/>
        <end position="110"/>
    </location>
</feature>
<name>A0AAT9HRG9_9ACTN</name>
<evidence type="ECO:0000256" key="1">
    <source>
        <dbReference type="ARBA" id="ARBA00022741"/>
    </source>
</evidence>
<dbReference type="CDD" id="cd03713">
    <property type="entry name" value="EFG_mtEFG_C"/>
    <property type="match status" value="1"/>
</dbReference>
<feature type="region of interest" description="Disordered" evidence="3">
    <location>
        <begin position="102"/>
        <end position="175"/>
    </location>
</feature>